<evidence type="ECO:0000313" key="10">
    <source>
        <dbReference type="EMBL" id="MFI9100575.1"/>
    </source>
</evidence>
<dbReference type="Gene3D" id="1.10.3720.10">
    <property type="entry name" value="MetI-like"/>
    <property type="match status" value="1"/>
</dbReference>
<dbReference type="Proteomes" id="UP001614394">
    <property type="component" value="Unassembled WGS sequence"/>
</dbReference>
<evidence type="ECO:0000259" key="9">
    <source>
        <dbReference type="PROSITE" id="PS50928"/>
    </source>
</evidence>
<dbReference type="PANTHER" id="PTHR43744">
    <property type="entry name" value="ABC TRANSPORTER PERMEASE PROTEIN MG189-RELATED-RELATED"/>
    <property type="match status" value="1"/>
</dbReference>
<keyword evidence="2 7" id="KW-0813">Transport</keyword>
<feature type="compositionally biased region" description="Basic residues" evidence="8">
    <location>
        <begin position="22"/>
        <end position="37"/>
    </location>
</feature>
<evidence type="ECO:0000256" key="3">
    <source>
        <dbReference type="ARBA" id="ARBA00022475"/>
    </source>
</evidence>
<proteinExistence type="inferred from homology"/>
<feature type="domain" description="ABC transmembrane type-1" evidence="9">
    <location>
        <begin position="105"/>
        <end position="294"/>
    </location>
</feature>
<feature type="transmembrane region" description="Helical" evidence="7">
    <location>
        <begin position="109"/>
        <end position="130"/>
    </location>
</feature>
<keyword evidence="3" id="KW-1003">Cell membrane</keyword>
<dbReference type="Pfam" id="PF00528">
    <property type="entry name" value="BPD_transp_1"/>
    <property type="match status" value="1"/>
</dbReference>
<evidence type="ECO:0000256" key="7">
    <source>
        <dbReference type="RuleBase" id="RU363032"/>
    </source>
</evidence>
<accession>A0ABW8C5D6</accession>
<feature type="transmembrane region" description="Helical" evidence="7">
    <location>
        <begin position="45"/>
        <end position="65"/>
    </location>
</feature>
<comment type="similarity">
    <text evidence="7">Belongs to the binding-protein-dependent transport system permease family.</text>
</comment>
<feature type="transmembrane region" description="Helical" evidence="7">
    <location>
        <begin position="216"/>
        <end position="241"/>
    </location>
</feature>
<sequence>MTSLTAPARRPGSEDEQDRPAAGRRGHARRHRSTGAGRQHHAGRLAYAILIVAALLSAFPFYWTIVAATRSNAELAQSPPSLLPGPNLMHNFQQVLDQADIGKALLNSFIVSGSVTVGTVLCSTLAGFAFAKLRFRGRNPLLAITVGTMMIPPQLGVIPLFMLIAKLHWINQLQAVILPGLVSAFGVFFMRQYLVQALPDELIEAGRVDGASTARIFWSIVVPIARPGMAVLGMLTFMASWNEFFWPVIALTSQEPTVQVALRQLGGGYVHDQSVIMAGTLLGTLPVLLVFGLLGRQIVGGIMHGAVKG</sequence>
<evidence type="ECO:0000256" key="2">
    <source>
        <dbReference type="ARBA" id="ARBA00022448"/>
    </source>
</evidence>
<reference evidence="10 11" key="1">
    <citation type="submission" date="2024-10" db="EMBL/GenBank/DDBJ databases">
        <title>The Natural Products Discovery Center: Release of the First 8490 Sequenced Strains for Exploring Actinobacteria Biosynthetic Diversity.</title>
        <authorList>
            <person name="Kalkreuter E."/>
            <person name="Kautsar S.A."/>
            <person name="Yang D."/>
            <person name="Bader C.D."/>
            <person name="Teijaro C.N."/>
            <person name="Fluegel L."/>
            <person name="Davis C.M."/>
            <person name="Simpson J.R."/>
            <person name="Lauterbach L."/>
            <person name="Steele A.D."/>
            <person name="Gui C."/>
            <person name="Meng S."/>
            <person name="Li G."/>
            <person name="Viehrig K."/>
            <person name="Ye F."/>
            <person name="Su P."/>
            <person name="Kiefer A.F."/>
            <person name="Nichols A."/>
            <person name="Cepeda A.J."/>
            <person name="Yan W."/>
            <person name="Fan B."/>
            <person name="Jiang Y."/>
            <person name="Adhikari A."/>
            <person name="Zheng C.-J."/>
            <person name="Schuster L."/>
            <person name="Cowan T.M."/>
            <person name="Smanski M.J."/>
            <person name="Chevrette M.G."/>
            <person name="De Carvalho L.P.S."/>
            <person name="Shen B."/>
        </authorList>
    </citation>
    <scope>NUCLEOTIDE SEQUENCE [LARGE SCALE GENOMIC DNA]</scope>
    <source>
        <strain evidence="10 11">NPDC053399</strain>
    </source>
</reference>
<keyword evidence="5 7" id="KW-1133">Transmembrane helix</keyword>
<dbReference type="CDD" id="cd06261">
    <property type="entry name" value="TM_PBP2"/>
    <property type="match status" value="1"/>
</dbReference>
<evidence type="ECO:0000313" key="11">
    <source>
        <dbReference type="Proteomes" id="UP001614394"/>
    </source>
</evidence>
<dbReference type="EMBL" id="JBITYG010000002">
    <property type="protein sequence ID" value="MFI9100575.1"/>
    <property type="molecule type" value="Genomic_DNA"/>
</dbReference>
<evidence type="ECO:0000256" key="4">
    <source>
        <dbReference type="ARBA" id="ARBA00022692"/>
    </source>
</evidence>
<keyword evidence="6 7" id="KW-0472">Membrane</keyword>
<organism evidence="10 11">
    <name type="scientific">Streptomyces fildesensis</name>
    <dbReference type="NCBI Taxonomy" id="375757"/>
    <lineage>
        <taxon>Bacteria</taxon>
        <taxon>Bacillati</taxon>
        <taxon>Actinomycetota</taxon>
        <taxon>Actinomycetes</taxon>
        <taxon>Kitasatosporales</taxon>
        <taxon>Streptomycetaceae</taxon>
        <taxon>Streptomyces</taxon>
    </lineage>
</organism>
<feature type="transmembrane region" description="Helical" evidence="7">
    <location>
        <begin position="275"/>
        <end position="294"/>
    </location>
</feature>
<feature type="transmembrane region" description="Helical" evidence="7">
    <location>
        <begin position="142"/>
        <end position="164"/>
    </location>
</feature>
<evidence type="ECO:0000256" key="1">
    <source>
        <dbReference type="ARBA" id="ARBA00004651"/>
    </source>
</evidence>
<comment type="subcellular location">
    <subcellularLocation>
        <location evidence="1 7">Cell membrane</location>
        <topology evidence="1 7">Multi-pass membrane protein</topology>
    </subcellularLocation>
</comment>
<feature type="region of interest" description="Disordered" evidence="8">
    <location>
        <begin position="1"/>
        <end position="37"/>
    </location>
</feature>
<dbReference type="PROSITE" id="PS50928">
    <property type="entry name" value="ABC_TM1"/>
    <property type="match status" value="1"/>
</dbReference>
<name>A0ABW8C5D6_9ACTN</name>
<gene>
    <name evidence="10" type="ORF">ACIGXA_08605</name>
</gene>
<dbReference type="InterPro" id="IPR035906">
    <property type="entry name" value="MetI-like_sf"/>
</dbReference>
<keyword evidence="11" id="KW-1185">Reference proteome</keyword>
<comment type="caution">
    <text evidence="10">The sequence shown here is derived from an EMBL/GenBank/DDBJ whole genome shotgun (WGS) entry which is preliminary data.</text>
</comment>
<dbReference type="SUPFAM" id="SSF161098">
    <property type="entry name" value="MetI-like"/>
    <property type="match status" value="1"/>
</dbReference>
<dbReference type="PANTHER" id="PTHR43744:SF12">
    <property type="entry name" value="ABC TRANSPORTER PERMEASE PROTEIN MG189-RELATED"/>
    <property type="match status" value="1"/>
</dbReference>
<keyword evidence="4 7" id="KW-0812">Transmembrane</keyword>
<feature type="transmembrane region" description="Helical" evidence="7">
    <location>
        <begin position="176"/>
        <end position="195"/>
    </location>
</feature>
<dbReference type="RefSeq" id="WP_399645921.1">
    <property type="nucleotide sequence ID" value="NZ_JBITYG010000002.1"/>
</dbReference>
<protein>
    <submittedName>
        <fullName evidence="10">Carbohydrate ABC transporter permease</fullName>
    </submittedName>
</protein>
<dbReference type="InterPro" id="IPR000515">
    <property type="entry name" value="MetI-like"/>
</dbReference>
<evidence type="ECO:0000256" key="8">
    <source>
        <dbReference type="SAM" id="MobiDB-lite"/>
    </source>
</evidence>
<evidence type="ECO:0000256" key="5">
    <source>
        <dbReference type="ARBA" id="ARBA00022989"/>
    </source>
</evidence>
<evidence type="ECO:0000256" key="6">
    <source>
        <dbReference type="ARBA" id="ARBA00023136"/>
    </source>
</evidence>